<feature type="binding site" evidence="14">
    <location>
        <position position="289"/>
    </location>
    <ligand>
        <name>substrate</name>
    </ligand>
</feature>
<dbReference type="PIRSF" id="PIRSF001400">
    <property type="entry name" value="Enolase"/>
    <property type="match status" value="1"/>
</dbReference>
<dbReference type="PROSITE" id="PS00164">
    <property type="entry name" value="ENOLASE"/>
    <property type="match status" value="1"/>
</dbReference>
<dbReference type="Pfam" id="PF03952">
    <property type="entry name" value="Enolase_N"/>
    <property type="match status" value="1"/>
</dbReference>
<keyword evidence="19" id="KW-1185">Reference proteome</keyword>
<keyword evidence="5 12" id="KW-0963">Cytoplasm</keyword>
<feature type="binding site" evidence="12">
    <location>
        <position position="167"/>
    </location>
    <ligand>
        <name>(2R)-2-phosphoglycerate</name>
        <dbReference type="ChEBI" id="CHEBI:58289"/>
    </ligand>
</feature>
<dbReference type="SFLD" id="SFLDG00178">
    <property type="entry name" value="enolase"/>
    <property type="match status" value="1"/>
</dbReference>
<dbReference type="SFLD" id="SFLDS00001">
    <property type="entry name" value="Enolase"/>
    <property type="match status" value="1"/>
</dbReference>
<feature type="binding site" evidence="14">
    <location>
        <begin position="368"/>
        <end position="371"/>
    </location>
    <ligand>
        <name>substrate</name>
    </ligand>
</feature>
<keyword evidence="10 12" id="KW-0456">Lyase</keyword>
<dbReference type="InterPro" id="IPR000941">
    <property type="entry name" value="Enolase"/>
</dbReference>
<dbReference type="PANTHER" id="PTHR11902">
    <property type="entry name" value="ENOLASE"/>
    <property type="match status" value="1"/>
</dbReference>
<evidence type="ECO:0000259" key="16">
    <source>
        <dbReference type="SMART" id="SM01192"/>
    </source>
</evidence>
<dbReference type="InterPro" id="IPR029017">
    <property type="entry name" value="Enolase-like_N"/>
</dbReference>
<dbReference type="EMBL" id="BAER01000124">
    <property type="protein sequence ID" value="GAC34987.1"/>
    <property type="molecule type" value="Genomic_DNA"/>
</dbReference>
<organism evidence="18 19">
    <name type="scientific">Paraglaciecola polaris LMG 21857</name>
    <dbReference type="NCBI Taxonomy" id="1129793"/>
    <lineage>
        <taxon>Bacteria</taxon>
        <taxon>Pseudomonadati</taxon>
        <taxon>Pseudomonadota</taxon>
        <taxon>Gammaproteobacteria</taxon>
        <taxon>Alteromonadales</taxon>
        <taxon>Alteromonadaceae</taxon>
        <taxon>Paraglaciecola</taxon>
    </lineage>
</organism>
<evidence type="ECO:0000313" key="18">
    <source>
        <dbReference type="EMBL" id="GAC34987.1"/>
    </source>
</evidence>
<keyword evidence="6 12" id="KW-0964">Secreted</keyword>
<feature type="active site" description="Proton donor" evidence="12 13">
    <location>
        <position position="209"/>
    </location>
</feature>
<evidence type="ECO:0000313" key="19">
    <source>
        <dbReference type="Proteomes" id="UP000006322"/>
    </source>
</evidence>
<evidence type="ECO:0000259" key="17">
    <source>
        <dbReference type="SMART" id="SM01193"/>
    </source>
</evidence>
<evidence type="ECO:0000256" key="5">
    <source>
        <dbReference type="ARBA" id="ARBA00022490"/>
    </source>
</evidence>
<keyword evidence="9 12" id="KW-0324">Glycolysis</keyword>
<feature type="binding site" evidence="12">
    <location>
        <position position="371"/>
    </location>
    <ligand>
        <name>(2R)-2-phosphoglycerate</name>
        <dbReference type="ChEBI" id="CHEBI:58289"/>
    </ligand>
</feature>
<dbReference type="GO" id="GO:0006096">
    <property type="term" value="P:glycolytic process"/>
    <property type="evidence" value="ECO:0007669"/>
    <property type="project" value="UniProtKB-UniRule"/>
</dbReference>
<evidence type="ECO:0000256" key="15">
    <source>
        <dbReference type="PIRSR" id="PIRSR001400-3"/>
    </source>
</evidence>
<comment type="catalytic activity">
    <reaction evidence="12">
        <text>(2R)-2-phosphoglycerate = phosphoenolpyruvate + H2O</text>
        <dbReference type="Rhea" id="RHEA:10164"/>
        <dbReference type="ChEBI" id="CHEBI:15377"/>
        <dbReference type="ChEBI" id="CHEBI:58289"/>
        <dbReference type="ChEBI" id="CHEBI:58702"/>
        <dbReference type="EC" id="4.2.1.11"/>
    </reaction>
</comment>
<dbReference type="OrthoDB" id="9804716at2"/>
<dbReference type="SUPFAM" id="SSF54826">
    <property type="entry name" value="Enolase N-terminal domain-like"/>
    <property type="match status" value="1"/>
</dbReference>
<feature type="binding site" evidence="14">
    <location>
        <position position="159"/>
    </location>
    <ligand>
        <name>substrate</name>
    </ligand>
</feature>
<comment type="cofactor">
    <cofactor evidence="12">
        <name>Mg(2+)</name>
        <dbReference type="ChEBI" id="CHEBI:18420"/>
    </cofactor>
    <text evidence="12">Binds a second Mg(2+) ion via substrate during catalysis.</text>
</comment>
<dbReference type="PANTHER" id="PTHR11902:SF1">
    <property type="entry name" value="ENOLASE"/>
    <property type="match status" value="1"/>
</dbReference>
<dbReference type="SUPFAM" id="SSF51604">
    <property type="entry name" value="Enolase C-terminal domain-like"/>
    <property type="match status" value="1"/>
</dbReference>
<dbReference type="InterPro" id="IPR036849">
    <property type="entry name" value="Enolase-like_C_sf"/>
</dbReference>
<dbReference type="AlphaFoldDB" id="K6ZXN6"/>
<dbReference type="InterPro" id="IPR020810">
    <property type="entry name" value="Enolase_C"/>
</dbReference>
<dbReference type="SMART" id="SM01193">
    <property type="entry name" value="Enolase_N"/>
    <property type="match status" value="1"/>
</dbReference>
<dbReference type="PRINTS" id="PR00148">
    <property type="entry name" value="ENOLASE"/>
</dbReference>
<feature type="domain" description="Enolase N-terminal" evidence="17">
    <location>
        <begin position="4"/>
        <end position="134"/>
    </location>
</feature>
<dbReference type="GO" id="GO:0005576">
    <property type="term" value="C:extracellular region"/>
    <property type="evidence" value="ECO:0007669"/>
    <property type="project" value="UniProtKB-SubCell"/>
</dbReference>
<feature type="binding site" evidence="12 15">
    <location>
        <position position="316"/>
    </location>
    <ligand>
        <name>Mg(2+)</name>
        <dbReference type="ChEBI" id="CHEBI:18420"/>
    </ligand>
</feature>
<dbReference type="InterPro" id="IPR020811">
    <property type="entry name" value="Enolase_N"/>
</dbReference>
<reference evidence="19" key="1">
    <citation type="journal article" date="2014" name="Environ. Microbiol.">
        <title>Comparative genomics of the marine bacterial genus Glaciecola reveals the high degree of genomic diversity and genomic characteristic for cold adaptation.</title>
        <authorList>
            <person name="Qin Q.L."/>
            <person name="Xie B.B."/>
            <person name="Yu Y."/>
            <person name="Shu Y.L."/>
            <person name="Rong J.C."/>
            <person name="Zhang Y.J."/>
            <person name="Zhao D.L."/>
            <person name="Chen X.L."/>
            <person name="Zhang X.Y."/>
            <person name="Chen B."/>
            <person name="Zhou B.C."/>
            <person name="Zhang Y.Z."/>
        </authorList>
    </citation>
    <scope>NUCLEOTIDE SEQUENCE [LARGE SCALE GENOMIC DNA]</scope>
    <source>
        <strain evidence="19">LMG 21857</strain>
    </source>
</reference>
<evidence type="ECO:0000256" key="12">
    <source>
        <dbReference type="HAMAP-Rule" id="MF_00318"/>
    </source>
</evidence>
<comment type="similarity">
    <text evidence="2 12">Belongs to the enolase family.</text>
</comment>
<dbReference type="HAMAP" id="MF_00318">
    <property type="entry name" value="Enolase"/>
    <property type="match status" value="1"/>
</dbReference>
<gene>
    <name evidence="12 18" type="primary">eno</name>
    <name evidence="18" type="ORF">GPLA_4108</name>
</gene>
<dbReference type="Gene3D" id="3.30.390.10">
    <property type="entry name" value="Enolase-like, N-terminal domain"/>
    <property type="match status" value="1"/>
</dbReference>
<dbReference type="InterPro" id="IPR020809">
    <property type="entry name" value="Enolase_CS"/>
</dbReference>
<evidence type="ECO:0000256" key="14">
    <source>
        <dbReference type="PIRSR" id="PIRSR001400-2"/>
    </source>
</evidence>
<evidence type="ECO:0000256" key="7">
    <source>
        <dbReference type="ARBA" id="ARBA00022723"/>
    </source>
</evidence>
<comment type="caution">
    <text evidence="18">The sequence shown here is derived from an EMBL/GenBank/DDBJ whole genome shotgun (WGS) entry which is preliminary data.</text>
</comment>
<accession>K6ZXN6</accession>
<dbReference type="GO" id="GO:0009986">
    <property type="term" value="C:cell surface"/>
    <property type="evidence" value="ECO:0007669"/>
    <property type="project" value="UniProtKB-SubCell"/>
</dbReference>
<feature type="binding site" evidence="14">
    <location>
        <position position="392"/>
    </location>
    <ligand>
        <name>substrate</name>
    </ligand>
</feature>
<dbReference type="GO" id="GO:0004634">
    <property type="term" value="F:phosphopyruvate hydratase activity"/>
    <property type="evidence" value="ECO:0007669"/>
    <property type="project" value="UniProtKB-UniRule"/>
</dbReference>
<feature type="domain" description="Enolase C-terminal TIM barrel" evidence="16">
    <location>
        <begin position="143"/>
        <end position="429"/>
    </location>
</feature>
<dbReference type="CDD" id="cd03313">
    <property type="entry name" value="enolase"/>
    <property type="match status" value="1"/>
</dbReference>
<sequence>MSNISKIIGREIMDSRGNPTVEADVYLASGVMGRATAPSGASTGSREALELRDGDKSRYLGKGVLKAVAAINDDIAPALLGNSAYEQKKIDQIMIDLDGTENKEKFGANAILAVSLAVAKAAALDKKIPLYQHISELNGTPGKYSMPVPMMNIINGGEHADNNVDIQEFMVQPVGAANFREALRMGAEIFHSLKKVLSAKGLSTAVGDEGGFAPNLASNEEALKVIIQAVENAGYEMNKDITLALDCASSEFYKDGKYDLKGEGKVFDSETFGDYLADLAAKYPIISIEDGLDESDWDGWASLTKKIGDKVQLVGDDLFVTNTKILKRGIDNGVANSILIKFNQIGSLTETLEAIRMAQAAGFTAVISHRSGETEDATIADLAVGTAAGQIKTGSLCRSDRVAKYNQLLRIEEALGDAATYGGRKEIKGQ</sequence>
<feature type="binding site" evidence="12">
    <location>
        <position position="392"/>
    </location>
    <ligand>
        <name>(2R)-2-phosphoglycerate</name>
        <dbReference type="ChEBI" id="CHEBI:58289"/>
    </ligand>
</feature>
<evidence type="ECO:0000256" key="6">
    <source>
        <dbReference type="ARBA" id="ARBA00022525"/>
    </source>
</evidence>
<evidence type="ECO:0000256" key="11">
    <source>
        <dbReference type="ARBA" id="ARBA00045763"/>
    </source>
</evidence>
<dbReference type="GO" id="GO:0000287">
    <property type="term" value="F:magnesium ion binding"/>
    <property type="evidence" value="ECO:0007669"/>
    <property type="project" value="UniProtKB-UniRule"/>
</dbReference>
<feature type="binding site" evidence="12 15">
    <location>
        <position position="246"/>
    </location>
    <ligand>
        <name>Mg(2+)</name>
        <dbReference type="ChEBI" id="CHEBI:18420"/>
    </ligand>
</feature>
<comment type="pathway">
    <text evidence="1 12">Carbohydrate degradation; glycolysis; pyruvate from D-glyceraldehyde 3-phosphate: step 4/5.</text>
</comment>
<proteinExistence type="inferred from homology"/>
<evidence type="ECO:0000256" key="4">
    <source>
        <dbReference type="ARBA" id="ARBA00017068"/>
    </source>
</evidence>
<dbReference type="FunFam" id="3.20.20.120:FF:000001">
    <property type="entry name" value="Enolase"/>
    <property type="match status" value="1"/>
</dbReference>
<protein>
    <recommendedName>
        <fullName evidence="4 12">Enolase</fullName>
        <ecNumber evidence="3 12">4.2.1.11</ecNumber>
    </recommendedName>
    <alternativeName>
        <fullName evidence="12">2-phospho-D-glycerate hydro-lyase</fullName>
    </alternativeName>
    <alternativeName>
        <fullName evidence="12">2-phosphoglycerate dehydratase</fullName>
    </alternativeName>
</protein>
<evidence type="ECO:0000256" key="9">
    <source>
        <dbReference type="ARBA" id="ARBA00023152"/>
    </source>
</evidence>
<dbReference type="NCBIfam" id="TIGR01060">
    <property type="entry name" value="eno"/>
    <property type="match status" value="1"/>
</dbReference>
<feature type="binding site" evidence="12 15">
    <location>
        <position position="289"/>
    </location>
    <ligand>
        <name>Mg(2+)</name>
        <dbReference type="ChEBI" id="CHEBI:18420"/>
    </ligand>
</feature>
<dbReference type="SFLD" id="SFLDF00002">
    <property type="entry name" value="enolase"/>
    <property type="match status" value="1"/>
</dbReference>
<dbReference type="GO" id="GO:0000015">
    <property type="term" value="C:phosphopyruvate hydratase complex"/>
    <property type="evidence" value="ECO:0007669"/>
    <property type="project" value="InterPro"/>
</dbReference>
<dbReference type="FunFam" id="3.30.390.10:FF:000001">
    <property type="entry name" value="Enolase"/>
    <property type="match status" value="1"/>
</dbReference>
<dbReference type="Gene3D" id="3.20.20.120">
    <property type="entry name" value="Enolase-like C-terminal domain"/>
    <property type="match status" value="1"/>
</dbReference>
<comment type="subunit">
    <text evidence="12">Component of the RNA degradosome, a multiprotein complex involved in RNA processing and mRNA degradation.</text>
</comment>
<dbReference type="EC" id="4.2.1.11" evidence="3 12"/>
<name>K6ZXN6_9ALTE</name>
<dbReference type="UniPathway" id="UPA00109">
    <property type="reaction ID" value="UER00187"/>
</dbReference>
<evidence type="ECO:0000256" key="13">
    <source>
        <dbReference type="PIRSR" id="PIRSR001400-1"/>
    </source>
</evidence>
<feature type="binding site" evidence="12">
    <location>
        <position position="370"/>
    </location>
    <ligand>
        <name>(2R)-2-phosphoglycerate</name>
        <dbReference type="ChEBI" id="CHEBI:58289"/>
    </ligand>
</feature>
<feature type="binding site" evidence="12">
    <location>
        <position position="341"/>
    </location>
    <ligand>
        <name>(2R)-2-phosphoglycerate</name>
        <dbReference type="ChEBI" id="CHEBI:58289"/>
    </ligand>
</feature>
<comment type="subcellular location">
    <subcellularLocation>
        <location evidence="12">Cytoplasm</location>
    </subcellularLocation>
    <subcellularLocation>
        <location evidence="12">Secreted</location>
    </subcellularLocation>
    <subcellularLocation>
        <location evidence="12">Cell surface</location>
    </subcellularLocation>
    <text evidence="12">Fractions of enolase are present in both the cytoplasm and on the cell surface.</text>
</comment>
<keyword evidence="8 12" id="KW-0460">Magnesium</keyword>
<dbReference type="Pfam" id="PF00113">
    <property type="entry name" value="Enolase_C"/>
    <property type="match status" value="1"/>
</dbReference>
<dbReference type="Proteomes" id="UP000006322">
    <property type="component" value="Unassembled WGS sequence"/>
</dbReference>
<comment type="cofactor">
    <cofactor evidence="15">
        <name>Mg(2+)</name>
        <dbReference type="ChEBI" id="CHEBI:18420"/>
    </cofactor>
    <text evidence="15">Mg(2+) is required for catalysis and for stabilizing the dimer.</text>
</comment>
<evidence type="ECO:0000256" key="3">
    <source>
        <dbReference type="ARBA" id="ARBA00012058"/>
    </source>
</evidence>
<evidence type="ECO:0000256" key="10">
    <source>
        <dbReference type="ARBA" id="ARBA00023239"/>
    </source>
</evidence>
<evidence type="ECO:0000256" key="2">
    <source>
        <dbReference type="ARBA" id="ARBA00009604"/>
    </source>
</evidence>
<feature type="binding site" evidence="14">
    <location>
        <position position="168"/>
    </location>
    <ligand>
        <name>substrate</name>
    </ligand>
</feature>
<dbReference type="RefSeq" id="WP_007106751.1">
    <property type="nucleotide sequence ID" value="NZ_BAER01000124.1"/>
</dbReference>
<feature type="active site" description="Proton acceptor" evidence="12 13">
    <location>
        <position position="341"/>
    </location>
</feature>
<comment type="function">
    <text evidence="11 12">Catalyzes the reversible conversion of 2-phosphoglycerate (2-PG) into phosphoenolpyruvate (PEP). It is essential for the degradation of carbohydrates via glycolysis.</text>
</comment>
<evidence type="ECO:0000256" key="1">
    <source>
        <dbReference type="ARBA" id="ARBA00005031"/>
    </source>
</evidence>
<keyword evidence="7 12" id="KW-0479">Metal-binding</keyword>
<evidence type="ECO:0000256" key="8">
    <source>
        <dbReference type="ARBA" id="ARBA00022842"/>
    </source>
</evidence>
<feature type="binding site" evidence="14">
    <location>
        <position position="316"/>
    </location>
    <ligand>
        <name>substrate</name>
    </ligand>
</feature>
<dbReference type="STRING" id="1129793.GPLA_4108"/>
<dbReference type="SMART" id="SM01192">
    <property type="entry name" value="Enolase_C"/>
    <property type="match status" value="1"/>
</dbReference>